<evidence type="ECO:0000313" key="6">
    <source>
        <dbReference type="EMBL" id="EDO39745.1"/>
    </source>
</evidence>
<dbReference type="Gene3D" id="2.60.120.200">
    <property type="match status" value="1"/>
</dbReference>
<dbReference type="OMA" id="CGNAAYT"/>
<dbReference type="EMBL" id="DS469602">
    <property type="protein sequence ID" value="EDO39745.1"/>
    <property type="molecule type" value="Genomic_DNA"/>
</dbReference>
<evidence type="ECO:0000256" key="2">
    <source>
        <dbReference type="ARBA" id="ARBA00023157"/>
    </source>
</evidence>
<feature type="domain" description="LamG-like jellyroll fold" evidence="5">
    <location>
        <begin position="102"/>
        <end position="238"/>
    </location>
</feature>
<dbReference type="PhylomeDB" id="A7S999"/>
<dbReference type="Proteomes" id="UP000001593">
    <property type="component" value="Unassembled WGS sequence"/>
</dbReference>
<proteinExistence type="predicted"/>
<dbReference type="HOGENOM" id="CLU_892266_0_0_1"/>
<protein>
    <recommendedName>
        <fullName evidence="5">LamG-like jellyroll fold domain-containing protein</fullName>
    </recommendedName>
</protein>
<keyword evidence="2" id="KW-1015">Disulfide bond</keyword>
<dbReference type="SMART" id="SM00560">
    <property type="entry name" value="LamGL"/>
    <property type="match status" value="1"/>
</dbReference>
<reference evidence="6 7" key="1">
    <citation type="journal article" date="2007" name="Science">
        <title>Sea anemone genome reveals ancestral eumetazoan gene repertoire and genomic organization.</title>
        <authorList>
            <person name="Putnam N.H."/>
            <person name="Srivastava M."/>
            <person name="Hellsten U."/>
            <person name="Dirks B."/>
            <person name="Chapman J."/>
            <person name="Salamov A."/>
            <person name="Terry A."/>
            <person name="Shapiro H."/>
            <person name="Lindquist E."/>
            <person name="Kapitonov V.V."/>
            <person name="Jurka J."/>
            <person name="Genikhovich G."/>
            <person name="Grigoriev I.V."/>
            <person name="Lucas S.M."/>
            <person name="Steele R.E."/>
            <person name="Finnerty J.R."/>
            <person name="Technau U."/>
            <person name="Martindale M.Q."/>
            <person name="Rokhsar D.S."/>
        </authorList>
    </citation>
    <scope>NUCLEOTIDE SEQUENCE [LARGE SCALE GENOMIC DNA]</scope>
    <source>
        <strain evidence="7">CH2 X CH6</strain>
    </source>
</reference>
<name>A7S999_NEMVE</name>
<dbReference type="SUPFAM" id="SSF49899">
    <property type="entry name" value="Concanavalin A-like lectins/glucanases"/>
    <property type="match status" value="1"/>
</dbReference>
<organism evidence="6 7">
    <name type="scientific">Nematostella vectensis</name>
    <name type="common">Starlet sea anemone</name>
    <dbReference type="NCBI Taxonomy" id="45351"/>
    <lineage>
        <taxon>Eukaryota</taxon>
        <taxon>Metazoa</taxon>
        <taxon>Cnidaria</taxon>
        <taxon>Anthozoa</taxon>
        <taxon>Hexacorallia</taxon>
        <taxon>Actiniaria</taxon>
        <taxon>Edwardsiidae</taxon>
        <taxon>Nematostella</taxon>
    </lineage>
</organism>
<gene>
    <name evidence="6" type="ORF">NEMVEDRAFT_v1g243708</name>
</gene>
<dbReference type="AlphaFoldDB" id="A7S999"/>
<dbReference type="KEGG" id="nve:5511392"/>
<keyword evidence="1 4" id="KW-0732">Signal</keyword>
<evidence type="ECO:0000256" key="3">
    <source>
        <dbReference type="SAM" id="MobiDB-lite"/>
    </source>
</evidence>
<dbReference type="Pfam" id="PF13385">
    <property type="entry name" value="Laminin_G_3"/>
    <property type="match status" value="1"/>
</dbReference>
<keyword evidence="7" id="KW-1185">Reference proteome</keyword>
<feature type="region of interest" description="Disordered" evidence="3">
    <location>
        <begin position="283"/>
        <end position="312"/>
    </location>
</feature>
<accession>A7S999</accession>
<evidence type="ECO:0000259" key="5">
    <source>
        <dbReference type="SMART" id="SM00560"/>
    </source>
</evidence>
<feature type="signal peptide" evidence="4">
    <location>
        <begin position="1"/>
        <end position="16"/>
    </location>
</feature>
<sequence length="312" mass="33885">MKGLIYVLGLCLTAQALPGVPTAVADASDKGLPPDKRLVCKLDFTSTKGTVVEDSSGYANNGYLVGGSILVHFNEGKCGNAAYTYCGDILFHGDTFQGKPYVAATIAAWVKLKEVEGSHSIFDTIGISHQCGQFHFEVNNGAVRWFHRNETQQTIFSCNAEGEQVKADKWTHIAGTYDSATGKAKVYINGLLRNMTTGSGLLSRDWLTRAGIGDHKANRPLKGFVDDFRIYNYALNKAEIFQLAQECGLLSAAPAAKKKTFDITEPLSDSDAAPSKAAIASSDDFLPIKKEPRRNVQNQDTIEEAVLKRSQV</sequence>
<evidence type="ECO:0000256" key="1">
    <source>
        <dbReference type="ARBA" id="ARBA00022729"/>
    </source>
</evidence>
<dbReference type="InterPro" id="IPR013320">
    <property type="entry name" value="ConA-like_dom_sf"/>
</dbReference>
<dbReference type="OrthoDB" id="547680at2759"/>
<dbReference type="InParanoid" id="A7S999"/>
<evidence type="ECO:0000313" key="7">
    <source>
        <dbReference type="Proteomes" id="UP000001593"/>
    </source>
</evidence>
<dbReference type="InterPro" id="IPR006558">
    <property type="entry name" value="LamG-like"/>
</dbReference>
<evidence type="ECO:0000256" key="4">
    <source>
        <dbReference type="SAM" id="SignalP"/>
    </source>
</evidence>
<feature type="chain" id="PRO_5002714207" description="LamG-like jellyroll fold domain-containing protein" evidence="4">
    <location>
        <begin position="17"/>
        <end position="312"/>
    </location>
</feature>